<dbReference type="EMBL" id="AWWV01001060">
    <property type="protein sequence ID" value="OMP11650.1"/>
    <property type="molecule type" value="Genomic_DNA"/>
</dbReference>
<comment type="caution">
    <text evidence="1">The sequence shown here is derived from an EMBL/GenBank/DDBJ whole genome shotgun (WGS) entry which is preliminary data.</text>
</comment>
<dbReference type="Gramene" id="OMP11650">
    <property type="protein sequence ID" value="OMP11650"/>
    <property type="gene ID" value="CCACVL1_00362"/>
</dbReference>
<reference evidence="1 2" key="1">
    <citation type="submission" date="2013-09" db="EMBL/GenBank/DDBJ databases">
        <title>Corchorus capsularis genome sequencing.</title>
        <authorList>
            <person name="Alam M."/>
            <person name="Haque M.S."/>
            <person name="Islam M.S."/>
            <person name="Emdad E.M."/>
            <person name="Islam M.M."/>
            <person name="Ahmed B."/>
            <person name="Halim A."/>
            <person name="Hossen Q.M.M."/>
            <person name="Hossain M.Z."/>
            <person name="Ahmed R."/>
            <person name="Khan M.M."/>
            <person name="Islam R."/>
            <person name="Rashid M.M."/>
            <person name="Khan S.A."/>
            <person name="Rahman M.S."/>
            <person name="Alam M."/>
        </authorList>
    </citation>
    <scope>NUCLEOTIDE SEQUENCE [LARGE SCALE GENOMIC DNA]</scope>
    <source>
        <strain evidence="2">cv. CVL-1</strain>
        <tissue evidence="1">Whole seedling</tissue>
    </source>
</reference>
<gene>
    <name evidence="1" type="ORF">CCACVL1_00362</name>
</gene>
<proteinExistence type="predicted"/>
<organism evidence="1 2">
    <name type="scientific">Corchorus capsularis</name>
    <name type="common">Jute</name>
    <dbReference type="NCBI Taxonomy" id="210143"/>
    <lineage>
        <taxon>Eukaryota</taxon>
        <taxon>Viridiplantae</taxon>
        <taxon>Streptophyta</taxon>
        <taxon>Embryophyta</taxon>
        <taxon>Tracheophyta</taxon>
        <taxon>Spermatophyta</taxon>
        <taxon>Magnoliopsida</taxon>
        <taxon>eudicotyledons</taxon>
        <taxon>Gunneridae</taxon>
        <taxon>Pentapetalae</taxon>
        <taxon>rosids</taxon>
        <taxon>malvids</taxon>
        <taxon>Malvales</taxon>
        <taxon>Malvaceae</taxon>
        <taxon>Grewioideae</taxon>
        <taxon>Apeibeae</taxon>
        <taxon>Corchorus</taxon>
    </lineage>
</organism>
<evidence type="ECO:0000313" key="2">
    <source>
        <dbReference type="Proteomes" id="UP000188268"/>
    </source>
</evidence>
<sequence>MANLTSEVITAPKTQIQSCKTMHHQKTDEIT</sequence>
<accession>A0A1R3KX47</accession>
<dbReference type="Proteomes" id="UP000188268">
    <property type="component" value="Unassembled WGS sequence"/>
</dbReference>
<name>A0A1R3KX47_COCAP</name>
<protein>
    <submittedName>
        <fullName evidence="1">Uncharacterized protein</fullName>
    </submittedName>
</protein>
<keyword evidence="2" id="KW-1185">Reference proteome</keyword>
<dbReference type="AlphaFoldDB" id="A0A1R3KX47"/>
<evidence type="ECO:0000313" key="1">
    <source>
        <dbReference type="EMBL" id="OMP11650.1"/>
    </source>
</evidence>